<protein>
    <submittedName>
        <fullName evidence="1">Uncharacterized protein</fullName>
    </submittedName>
</protein>
<evidence type="ECO:0000313" key="1">
    <source>
        <dbReference type="EMBL" id="EDK24984.1"/>
    </source>
</evidence>
<proteinExistence type="predicted"/>
<gene>
    <name evidence="1" type="ORF">RUMTOR_00786</name>
</gene>
<dbReference type="PaxDb" id="411460-RUMTOR_00786"/>
<dbReference type="AlphaFoldDB" id="A5KKN3"/>
<sequence length="32" mass="3587">MILNGIIISDIRVSFLCVKGGARMVVKTIFEY</sequence>
<organism evidence="1 2">
    <name type="scientific">[Ruminococcus] torques ATCC 27756</name>
    <dbReference type="NCBI Taxonomy" id="411460"/>
    <lineage>
        <taxon>Bacteria</taxon>
        <taxon>Bacillati</taxon>
        <taxon>Bacillota</taxon>
        <taxon>Clostridia</taxon>
        <taxon>Lachnospirales</taxon>
        <taxon>Lachnospiraceae</taxon>
        <taxon>Mediterraneibacter</taxon>
    </lineage>
</organism>
<reference evidence="1 2" key="1">
    <citation type="submission" date="2007-03" db="EMBL/GenBank/DDBJ databases">
        <authorList>
            <person name="Fulton L."/>
            <person name="Clifton S."/>
            <person name="Fulton B."/>
            <person name="Xu J."/>
            <person name="Minx P."/>
            <person name="Pepin K.H."/>
            <person name="Johnson M."/>
            <person name="Thiruvilangam P."/>
            <person name="Bhonagiri V."/>
            <person name="Nash W.E."/>
            <person name="Mardis E.R."/>
            <person name="Wilson R.K."/>
        </authorList>
    </citation>
    <scope>NUCLEOTIDE SEQUENCE [LARGE SCALE GENOMIC DNA]</scope>
    <source>
        <strain evidence="1 2">ATCC 27756</strain>
    </source>
</reference>
<dbReference type="HOGENOM" id="CLU_3391173_0_0_9"/>
<dbReference type="EMBL" id="AAVP02000002">
    <property type="protein sequence ID" value="EDK24984.1"/>
    <property type="molecule type" value="Genomic_DNA"/>
</dbReference>
<evidence type="ECO:0000313" key="2">
    <source>
        <dbReference type="Proteomes" id="UP000003577"/>
    </source>
</evidence>
<comment type="caution">
    <text evidence="1">The sequence shown here is derived from an EMBL/GenBank/DDBJ whole genome shotgun (WGS) entry which is preliminary data.</text>
</comment>
<name>A5KKN3_9FIRM</name>
<dbReference type="Proteomes" id="UP000003577">
    <property type="component" value="Unassembled WGS sequence"/>
</dbReference>
<accession>A5KKN3</accession>
<reference evidence="1 2" key="2">
    <citation type="submission" date="2007-04" db="EMBL/GenBank/DDBJ databases">
        <title>Draft genome sequence of Ruminococcus torques (ATCC 27756).</title>
        <authorList>
            <person name="Sudarsanam P."/>
            <person name="Ley R."/>
            <person name="Guruge J."/>
            <person name="Turnbaugh P.J."/>
            <person name="Mahowald M."/>
            <person name="Liep D."/>
            <person name="Gordon J."/>
        </authorList>
    </citation>
    <scope>NUCLEOTIDE SEQUENCE [LARGE SCALE GENOMIC DNA]</scope>
    <source>
        <strain evidence="1 2">ATCC 27756</strain>
    </source>
</reference>